<evidence type="ECO:0000259" key="7">
    <source>
        <dbReference type="Pfam" id="PF00482"/>
    </source>
</evidence>
<evidence type="ECO:0000313" key="13">
    <source>
        <dbReference type="EMBL" id="AZF72382.1"/>
    </source>
</evidence>
<feature type="transmembrane region" description="Helical" evidence="6">
    <location>
        <begin position="249"/>
        <end position="270"/>
    </location>
</feature>
<dbReference type="KEGG" id="ssof:SULC_0187"/>
<dbReference type="AlphaFoldDB" id="A0A0E3KA18"/>
<evidence type="ECO:0000256" key="6">
    <source>
        <dbReference type="SAM" id="Phobius"/>
    </source>
</evidence>
<evidence type="ECO:0000256" key="2">
    <source>
        <dbReference type="ARBA" id="ARBA00022475"/>
    </source>
</evidence>
<dbReference type="RefSeq" id="WP_009989455.1">
    <property type="nucleotide sequence ID" value="NZ_CP011055.2"/>
</dbReference>
<dbReference type="Proteomes" id="UP000278715">
    <property type="component" value="Chromosome"/>
</dbReference>
<dbReference type="EMBL" id="CP033238">
    <property type="protein sequence ID" value="AZF75002.1"/>
    <property type="molecule type" value="Genomic_DNA"/>
</dbReference>
<dbReference type="InterPro" id="IPR018076">
    <property type="entry name" value="T2SS_GspF_dom"/>
</dbReference>
<evidence type="ECO:0000313" key="14">
    <source>
        <dbReference type="EMBL" id="AZF75002.1"/>
    </source>
</evidence>
<feature type="transmembrane region" description="Helical" evidence="6">
    <location>
        <begin position="357"/>
        <end position="379"/>
    </location>
</feature>
<proteinExistence type="predicted"/>
<evidence type="ECO:0000313" key="11">
    <source>
        <dbReference type="EMBL" id="AZF67142.1"/>
    </source>
</evidence>
<keyword evidence="9" id="KW-0969">Cilium</keyword>
<feature type="domain" description="Type II secretion system protein GspF" evidence="7">
    <location>
        <begin position="135"/>
        <end position="263"/>
    </location>
</feature>
<dbReference type="PATRIC" id="fig|2287.6.peg.195"/>
<dbReference type="Proteomes" id="UP000033106">
    <property type="component" value="Chromosome"/>
</dbReference>
<dbReference type="EMBL" id="CP033236">
    <property type="protein sequence ID" value="AZF69762.1"/>
    <property type="molecule type" value="Genomic_DNA"/>
</dbReference>
<evidence type="ECO:0000256" key="1">
    <source>
        <dbReference type="ARBA" id="ARBA00004651"/>
    </source>
</evidence>
<dbReference type="KEGG" id="ssoa:SULA_0187"/>
<evidence type="ECO:0000313" key="19">
    <source>
        <dbReference type="Proteomes" id="UP000033057"/>
    </source>
</evidence>
<dbReference type="GeneID" id="1453861"/>
<evidence type="ECO:0000313" key="20">
    <source>
        <dbReference type="Proteomes" id="UP000033085"/>
    </source>
</evidence>
<evidence type="ECO:0000313" key="17">
    <source>
        <dbReference type="EMBL" id="AZF82823.1"/>
    </source>
</evidence>
<evidence type="ECO:0000256" key="4">
    <source>
        <dbReference type="ARBA" id="ARBA00022989"/>
    </source>
</evidence>
<dbReference type="Pfam" id="PF00482">
    <property type="entry name" value="T2SSF"/>
    <property type="match status" value="2"/>
</dbReference>
<dbReference type="PANTHER" id="PTHR35402">
    <property type="entry name" value="INTEGRAL MEMBRANE PROTEIN-RELATED"/>
    <property type="match status" value="1"/>
</dbReference>
<dbReference type="KEGG" id="ssol:SULB_0188"/>
<accession>A0A0E3KA18</accession>
<evidence type="ECO:0000313" key="22">
    <source>
        <dbReference type="Proteomes" id="UP000267993"/>
    </source>
</evidence>
<evidence type="ECO:0000313" key="28">
    <source>
        <dbReference type="Proteomes" id="UP000282269"/>
    </source>
</evidence>
<evidence type="ECO:0000313" key="25">
    <source>
        <dbReference type="Proteomes" id="UP000273443"/>
    </source>
</evidence>
<dbReference type="EMBL" id="CP033235">
    <property type="protein sequence ID" value="AZF67142.1"/>
    <property type="molecule type" value="Genomic_DNA"/>
</dbReference>
<feature type="transmembrane region" description="Helical" evidence="6">
    <location>
        <begin position="318"/>
        <end position="337"/>
    </location>
</feature>
<keyword evidence="9" id="KW-0966">Cell projection</keyword>
<evidence type="ECO:0000256" key="3">
    <source>
        <dbReference type="ARBA" id="ARBA00022692"/>
    </source>
</evidence>
<dbReference type="InterPro" id="IPR056569">
    <property type="entry name" value="ArlJ-like"/>
</dbReference>
<dbReference type="EMBL" id="CP011055">
    <property type="protein sequence ID" value="AKA72631.1"/>
    <property type="molecule type" value="Genomic_DNA"/>
</dbReference>
<evidence type="ECO:0000313" key="15">
    <source>
        <dbReference type="EMBL" id="AZF77609.1"/>
    </source>
</evidence>
<dbReference type="EMBL" id="CP050869">
    <property type="protein sequence ID" value="QPG49648.1"/>
    <property type="molecule type" value="Genomic_DNA"/>
</dbReference>
<feature type="transmembrane region" description="Helical" evidence="6">
    <location>
        <begin position="552"/>
        <end position="571"/>
    </location>
</feature>
<dbReference type="GO" id="GO:0005886">
    <property type="term" value="C:plasma membrane"/>
    <property type="evidence" value="ECO:0007669"/>
    <property type="project" value="UniProtKB-SubCell"/>
</dbReference>
<evidence type="ECO:0000313" key="29">
    <source>
        <dbReference type="Proteomes" id="UP000594632"/>
    </source>
</evidence>
<keyword evidence="5 6" id="KW-0472">Membrane</keyword>
<dbReference type="GeneID" id="44128108"/>
<dbReference type="EMBL" id="CP033239">
    <property type="protein sequence ID" value="AZF77609.1"/>
    <property type="molecule type" value="Genomic_DNA"/>
</dbReference>
<dbReference type="EMBL" id="CP011057">
    <property type="protein sequence ID" value="AKA78023.1"/>
    <property type="molecule type" value="Genomic_DNA"/>
</dbReference>
<protein>
    <submittedName>
        <fullName evidence="9">Flagellar assembly protein</fullName>
    </submittedName>
</protein>
<dbReference type="Proteomes" id="UP000273443">
    <property type="component" value="Chromosome"/>
</dbReference>
<evidence type="ECO:0000313" key="18">
    <source>
        <dbReference type="EMBL" id="QPG49648.1"/>
    </source>
</evidence>
<dbReference type="EMBL" id="CP011056">
    <property type="protein sequence ID" value="AKA75330.1"/>
    <property type="molecule type" value="Genomic_DNA"/>
</dbReference>
<keyword evidence="9" id="KW-0282">Flagellum</keyword>
<comment type="subcellular location">
    <subcellularLocation>
        <location evidence="1">Cell membrane</location>
        <topology evidence="1">Multi-pass membrane protein</topology>
    </subcellularLocation>
</comment>
<keyword evidence="3 6" id="KW-0812">Transmembrane</keyword>
<reference evidence="22 23" key="2">
    <citation type="journal article" date="2018" name="Proc. Natl. Acad. Sci. U.S.A.">
        <title>Nonmutational mechanism of inheritance in the Archaeon Sulfolobus solfataricus.</title>
        <authorList>
            <person name="Payne S."/>
            <person name="McCarthy S."/>
            <person name="Johnson T."/>
            <person name="North E."/>
            <person name="Blum P."/>
        </authorList>
    </citation>
    <scope>NUCLEOTIDE SEQUENCE [LARGE SCALE GENOMIC DNA]</scope>
    <source>
        <strain evidence="12 22">SARC-H</strain>
        <strain evidence="13 26">SARC-I</strain>
        <strain evidence="15 27">SARC-N</strain>
        <strain evidence="16 28">SARC-O</strain>
        <strain evidence="17 23">SUL120</strain>
        <strain evidence="11 24">SULG</strain>
        <strain evidence="14 25">SULM</strain>
    </source>
</reference>
<dbReference type="Proteomes" id="UP000282269">
    <property type="component" value="Chromosome"/>
</dbReference>
<feature type="transmembrane region" description="Helical" evidence="6">
    <location>
        <begin position="276"/>
        <end position="297"/>
    </location>
</feature>
<dbReference type="Proteomes" id="UP000269431">
    <property type="component" value="Chromosome"/>
</dbReference>
<dbReference type="Proteomes" id="UP000033057">
    <property type="component" value="Chromosome"/>
</dbReference>
<evidence type="ECO:0000313" key="21">
    <source>
        <dbReference type="Proteomes" id="UP000033106"/>
    </source>
</evidence>
<evidence type="ECO:0000313" key="9">
    <source>
        <dbReference type="EMBL" id="AKA75330.1"/>
    </source>
</evidence>
<feature type="domain" description="Type II secretion system protein GspF" evidence="7">
    <location>
        <begin position="396"/>
        <end position="520"/>
    </location>
</feature>
<dbReference type="EMBL" id="CP033237">
    <property type="protein sequence ID" value="AZF72382.1"/>
    <property type="molecule type" value="Genomic_DNA"/>
</dbReference>
<dbReference type="EMBL" id="CP033240">
    <property type="protein sequence ID" value="AZF80217.1"/>
    <property type="molecule type" value="Genomic_DNA"/>
</dbReference>
<dbReference type="EMBL" id="CP033241">
    <property type="protein sequence ID" value="AZF82823.1"/>
    <property type="molecule type" value="Genomic_DNA"/>
</dbReference>
<evidence type="ECO:0000313" key="23">
    <source>
        <dbReference type="Proteomes" id="UP000269431"/>
    </source>
</evidence>
<dbReference type="OMA" id="SAQILYM"/>
<evidence type="ECO:0000313" key="8">
    <source>
        <dbReference type="EMBL" id="AKA72631.1"/>
    </source>
</evidence>
<evidence type="ECO:0000313" key="16">
    <source>
        <dbReference type="EMBL" id="AZF80217.1"/>
    </source>
</evidence>
<keyword evidence="4 6" id="KW-1133">Transmembrane helix</keyword>
<evidence type="ECO:0000313" key="24">
    <source>
        <dbReference type="Proteomes" id="UP000273194"/>
    </source>
</evidence>
<sequence length="616" mass="67930">MSIFNRRNSRQYVNKQGPSKIELLFYNSSIIDSLAKSIGVKMKKAGINQDPRLFASRLFLTLILSIVISVMLVVFAVRFFELYRLTLLTKYLAGFLTMMIFGIIIPPIAYLIQILQLSQSTENRRIGLDSEAPAFAAVFNVFLRSGLSARYVFDYLSKSTAMQYASQIASYVNKRVKYLGESVESAIVESLNYSPSKIFNEFLTTYVTAVRTGAPVLETMEAKTKDILKNIETLASTAAENLSGIAEGFVIWLSSGFITFFLVLLLQAIFPSLFGSVPFPVMAIFAMIMIPLINLLFIWVVDQTQFRFPERSLKAYKVFYVTFPIGLIISFIILYLIKEPIPLLLYLLFLNAGVQQIPFSVLAFTIGLLIAAIPPAVIAMRELKEGTGYDVYVVSFLRAVAEGLRAGLNPATVVKNLKDSPEMGKFRDILNTIYAYSLLGVPIKDAFKIASERILDFSSKVSLISLADMIEIGSLTPETVESLAEQVDAQIRIRRNYNAKIRVLLYAPYIGIILALVASILLGNAMFTLISHQSYSFAYGPLSSATVVLPKSLYVISISALFNSFLAGLLVGKIGYGKTAAGFTHAAVLVVITAVLVIISLHISLIPSISPSSTSL</sequence>
<feature type="transmembrane region" description="Helical" evidence="6">
    <location>
        <begin position="58"/>
        <end position="80"/>
    </location>
</feature>
<feature type="transmembrane region" description="Helical" evidence="6">
    <location>
        <begin position="92"/>
        <end position="115"/>
    </location>
</feature>
<dbReference type="Proteomes" id="UP000594632">
    <property type="component" value="Chromosome"/>
</dbReference>
<dbReference type="PANTHER" id="PTHR35402:SF1">
    <property type="entry name" value="TYPE II SECRETION SYSTEM PROTEIN GSPF DOMAIN-CONTAINING PROTEIN"/>
    <property type="match status" value="1"/>
</dbReference>
<keyword evidence="2" id="KW-1003">Cell membrane</keyword>
<reference evidence="19 20" key="1">
    <citation type="journal article" date="2015" name="Genome Announc.">
        <title>Complete Genome Sequence of Sulfolobus solfataricus Strain 98/2 and Evolved Derivatives.</title>
        <authorList>
            <person name="McCarthy S."/>
            <person name="Gradnigo J."/>
            <person name="Johnson T."/>
            <person name="Payne S."/>
            <person name="Lipzen A."/>
            <person name="Martin J."/>
            <person name="Schackwitz W."/>
            <person name="Moriyama E."/>
            <person name="Blum P."/>
        </authorList>
    </citation>
    <scope>NUCLEOTIDE SEQUENCE [LARGE SCALE GENOMIC DNA]</scope>
    <source>
        <strain evidence="19">98/2 SULC</strain>
        <strain evidence="8">SARC-B</strain>
        <strain evidence="9">SARC-C</strain>
        <strain evidence="10 21">SULA</strain>
        <strain evidence="20">SULB</strain>
    </source>
</reference>
<evidence type="ECO:0000256" key="5">
    <source>
        <dbReference type="ARBA" id="ARBA00023136"/>
    </source>
</evidence>
<dbReference type="Proteomes" id="UP000275843">
    <property type="component" value="Chromosome"/>
</dbReference>
<feature type="transmembrane region" description="Helical" evidence="6">
    <location>
        <begin position="503"/>
        <end position="532"/>
    </location>
</feature>
<evidence type="ECO:0000313" key="12">
    <source>
        <dbReference type="EMBL" id="AZF69762.1"/>
    </source>
</evidence>
<reference evidence="9" key="3">
    <citation type="submission" date="2018-10" db="EMBL/GenBank/DDBJ databases">
        <authorList>
            <person name="McCarthy S."/>
            <person name="Gradnigo J."/>
            <person name="Johnson T."/>
            <person name="Payne S."/>
            <person name="Lipzen A."/>
            <person name="Schackwitz W."/>
            <person name="Martin J."/>
            <person name="Moriyama E."/>
            <person name="Blum P."/>
        </authorList>
    </citation>
    <scope>NUCLEOTIDE SEQUENCE</scope>
    <source>
        <strain evidence="8">SARC-B</strain>
        <strain evidence="9">SARC-C</strain>
        <strain evidence="10">SULA</strain>
    </source>
</reference>
<evidence type="ECO:0000313" key="10">
    <source>
        <dbReference type="EMBL" id="AKA78023.1"/>
    </source>
</evidence>
<reference evidence="18 29" key="4">
    <citation type="journal article" date="2020" name="Nat. Commun.">
        <title>The structures of two archaeal type IV pili illuminate evolutionary relationships.</title>
        <authorList>
            <person name="Wang F."/>
            <person name="Baquero D.P."/>
            <person name="Su Z."/>
            <person name="Beltran L.C."/>
            <person name="Prangishvili D."/>
            <person name="Krupovic M."/>
            <person name="Egelman E.H."/>
        </authorList>
    </citation>
    <scope>NUCLEOTIDE SEQUENCE [LARGE SCALE GENOMIC DNA]</scope>
    <source>
        <strain evidence="18 29">POZ149</strain>
    </source>
</reference>
<dbReference type="Proteomes" id="UP000267993">
    <property type="component" value="Chromosome"/>
</dbReference>
<gene>
    <name evidence="18" type="ORF">HFC64_07280</name>
    <name evidence="10" type="ORF">SULA_0187</name>
    <name evidence="8" type="ORF">SULB_0188</name>
    <name evidence="9" type="ORF">SULC_0187</name>
    <name evidence="11" type="ORF">SULG_00950</name>
    <name evidence="12" type="ORF">SULH_00950</name>
    <name evidence="13" type="ORF">SULI_00950</name>
    <name evidence="14" type="ORF">SULM_00950</name>
    <name evidence="15" type="ORF">SULN_00950</name>
    <name evidence="16" type="ORF">SULO_00960</name>
    <name evidence="17" type="ORF">SULZ_00960</name>
</gene>
<dbReference type="Proteomes" id="UP000273194">
    <property type="component" value="Chromosome"/>
</dbReference>
<evidence type="ECO:0000313" key="26">
    <source>
        <dbReference type="Proteomes" id="UP000275843"/>
    </source>
</evidence>
<feature type="transmembrane region" description="Helical" evidence="6">
    <location>
        <begin position="583"/>
        <end position="606"/>
    </location>
</feature>
<dbReference type="Proteomes" id="UP000033085">
    <property type="component" value="Chromosome"/>
</dbReference>
<name>A0A0E3KA18_SACSO</name>
<organism evidence="9 19">
    <name type="scientific">Saccharolobus solfataricus</name>
    <name type="common">Sulfolobus solfataricus</name>
    <dbReference type="NCBI Taxonomy" id="2287"/>
    <lineage>
        <taxon>Archaea</taxon>
        <taxon>Thermoproteota</taxon>
        <taxon>Thermoprotei</taxon>
        <taxon>Sulfolobales</taxon>
        <taxon>Sulfolobaceae</taxon>
        <taxon>Saccharolobus</taxon>
    </lineage>
</organism>
<evidence type="ECO:0000313" key="27">
    <source>
        <dbReference type="Proteomes" id="UP000278715"/>
    </source>
</evidence>